<dbReference type="InterPro" id="IPR020846">
    <property type="entry name" value="MFS_dom"/>
</dbReference>
<evidence type="ECO:0000259" key="11">
    <source>
        <dbReference type="PROSITE" id="PS50850"/>
    </source>
</evidence>
<dbReference type="FunFam" id="1.20.1720.10:FF:000012">
    <property type="entry name" value="MFS toxin efflux pump (AflT)"/>
    <property type="match status" value="1"/>
</dbReference>
<feature type="transmembrane region" description="Helical" evidence="10">
    <location>
        <begin position="200"/>
        <end position="221"/>
    </location>
</feature>
<organism evidence="12 13">
    <name type="scientific">Tetrapyrgos nigripes</name>
    <dbReference type="NCBI Taxonomy" id="182062"/>
    <lineage>
        <taxon>Eukaryota</taxon>
        <taxon>Fungi</taxon>
        <taxon>Dikarya</taxon>
        <taxon>Basidiomycota</taxon>
        <taxon>Agaricomycotina</taxon>
        <taxon>Agaricomycetes</taxon>
        <taxon>Agaricomycetidae</taxon>
        <taxon>Agaricales</taxon>
        <taxon>Marasmiineae</taxon>
        <taxon>Marasmiaceae</taxon>
        <taxon>Tetrapyrgos</taxon>
    </lineage>
</organism>
<feature type="transmembrane region" description="Helical" evidence="10">
    <location>
        <begin position="375"/>
        <end position="394"/>
    </location>
</feature>
<feature type="transmembrane region" description="Helical" evidence="10">
    <location>
        <begin position="141"/>
        <end position="161"/>
    </location>
</feature>
<evidence type="ECO:0000256" key="9">
    <source>
        <dbReference type="SAM" id="MobiDB-lite"/>
    </source>
</evidence>
<feature type="region of interest" description="Disordered" evidence="9">
    <location>
        <begin position="39"/>
        <end position="65"/>
    </location>
</feature>
<dbReference type="PANTHER" id="PTHR23501:SF199">
    <property type="entry name" value="MFS EFFLUX TRANSPORTER INPD-RELATED"/>
    <property type="match status" value="1"/>
</dbReference>
<dbReference type="GO" id="GO:0005886">
    <property type="term" value="C:plasma membrane"/>
    <property type="evidence" value="ECO:0007669"/>
    <property type="project" value="UniProtKB-SubCell"/>
</dbReference>
<sequence length="581" mass="61765">MASIKAVLIIKLASQLASQFPPHRRSSILSVMSHTTSPTASMIHDNSNEKQPRQSQEQHSSEAEETEYPSGTRLALIMLSLCLAVFLVALDNTIVSTAIPKITDHFQSLDDVGWYGSAYLLTQAGFQLLFGKFYTFFSIKWVYLGAISIFELGSLICGVAPTSDALIIGRAIAGIGAAGIFSGALIIIAHAAPLQRRPMFSGLIGAMYGLASVAGPLLGGVFTDKVTWRWCFYINLPIGGVTLFLIALFLQSPKRSRKADWREGLRRFDSLGTITFIPAIVSLLLALQWGGTKYPWKNGRIIGLFVVFGVLIIAFIVIQIWKQDDATVPPRIFKQRSILASASFAFCLGAGFFVLVYYIPIWFQAVKGTSAVSSGIHNLPMILGVVIASLLTGAAISAFGYYAPFMILSAILASIGSGLISTFKTDTSSSKWIGYQALYGLGIGAGMQQGLIAAQTVLPLADVPSGTAIIIFSQTVGGAIFISIAQNVFSNKLASGLGSQVPGIDPGIVISTGATNLKNVVPANLLAAVLKVYNTALVDAYYVSTAMGCLMIVGSLAVEWRSVKKAQAQSQSGNGGGLHVA</sequence>
<dbReference type="EMBL" id="JAACJM010000140">
    <property type="protein sequence ID" value="KAF5343449.1"/>
    <property type="molecule type" value="Genomic_DNA"/>
</dbReference>
<evidence type="ECO:0000256" key="3">
    <source>
        <dbReference type="ARBA" id="ARBA00022448"/>
    </source>
</evidence>
<evidence type="ECO:0000256" key="10">
    <source>
        <dbReference type="SAM" id="Phobius"/>
    </source>
</evidence>
<keyword evidence="4" id="KW-1003">Cell membrane</keyword>
<dbReference type="GO" id="GO:0022857">
    <property type="term" value="F:transmembrane transporter activity"/>
    <property type="evidence" value="ECO:0007669"/>
    <property type="project" value="InterPro"/>
</dbReference>
<dbReference type="AlphaFoldDB" id="A0A8H5CLF1"/>
<comment type="subcellular location">
    <subcellularLocation>
        <location evidence="1">Cell membrane</location>
        <topology evidence="1">Multi-pass membrane protein</topology>
    </subcellularLocation>
</comment>
<feature type="transmembrane region" description="Helical" evidence="10">
    <location>
        <begin position="301"/>
        <end position="321"/>
    </location>
</feature>
<dbReference type="Gene3D" id="1.20.1720.10">
    <property type="entry name" value="Multidrug resistance protein D"/>
    <property type="match status" value="1"/>
</dbReference>
<evidence type="ECO:0000256" key="4">
    <source>
        <dbReference type="ARBA" id="ARBA00022475"/>
    </source>
</evidence>
<keyword evidence="8" id="KW-0325">Glycoprotein</keyword>
<reference evidence="12 13" key="1">
    <citation type="journal article" date="2020" name="ISME J.">
        <title>Uncovering the hidden diversity of litter-decomposition mechanisms in mushroom-forming fungi.</title>
        <authorList>
            <person name="Floudas D."/>
            <person name="Bentzer J."/>
            <person name="Ahren D."/>
            <person name="Johansson T."/>
            <person name="Persson P."/>
            <person name="Tunlid A."/>
        </authorList>
    </citation>
    <scope>NUCLEOTIDE SEQUENCE [LARGE SCALE GENOMIC DNA]</scope>
    <source>
        <strain evidence="12 13">CBS 291.85</strain>
    </source>
</reference>
<keyword evidence="5 10" id="KW-0812">Transmembrane</keyword>
<evidence type="ECO:0000313" key="13">
    <source>
        <dbReference type="Proteomes" id="UP000559256"/>
    </source>
</evidence>
<feature type="transmembrane region" description="Helical" evidence="10">
    <location>
        <begin position="540"/>
        <end position="558"/>
    </location>
</feature>
<dbReference type="SUPFAM" id="SSF103473">
    <property type="entry name" value="MFS general substrate transporter"/>
    <property type="match status" value="1"/>
</dbReference>
<evidence type="ECO:0000256" key="7">
    <source>
        <dbReference type="ARBA" id="ARBA00023136"/>
    </source>
</evidence>
<comment type="similarity">
    <text evidence="2">Belongs to the major facilitator superfamily. TCR/Tet family.</text>
</comment>
<accession>A0A8H5CLF1</accession>
<dbReference type="InterPro" id="IPR036259">
    <property type="entry name" value="MFS_trans_sf"/>
</dbReference>
<feature type="transmembrane region" description="Helical" evidence="10">
    <location>
        <begin position="401"/>
        <end position="420"/>
    </location>
</feature>
<dbReference type="Gene3D" id="1.20.1250.20">
    <property type="entry name" value="MFS general substrate transporter like domains"/>
    <property type="match status" value="1"/>
</dbReference>
<feature type="transmembrane region" description="Helical" evidence="10">
    <location>
        <begin position="227"/>
        <end position="250"/>
    </location>
</feature>
<evidence type="ECO:0000256" key="2">
    <source>
        <dbReference type="ARBA" id="ARBA00007520"/>
    </source>
</evidence>
<gene>
    <name evidence="12" type="ORF">D9758_011826</name>
</gene>
<keyword evidence="13" id="KW-1185">Reference proteome</keyword>
<feature type="domain" description="Major facilitator superfamily (MFS) profile" evidence="11">
    <location>
        <begin position="77"/>
        <end position="563"/>
    </location>
</feature>
<evidence type="ECO:0000256" key="6">
    <source>
        <dbReference type="ARBA" id="ARBA00022989"/>
    </source>
</evidence>
<dbReference type="InterPro" id="IPR011701">
    <property type="entry name" value="MFS"/>
</dbReference>
<dbReference type="PRINTS" id="PR01036">
    <property type="entry name" value="TCRTETB"/>
</dbReference>
<keyword evidence="7 10" id="KW-0472">Membrane</keyword>
<dbReference type="PROSITE" id="PS50850">
    <property type="entry name" value="MFS"/>
    <property type="match status" value="1"/>
</dbReference>
<dbReference type="OrthoDB" id="10021397at2759"/>
<proteinExistence type="inferred from homology"/>
<feature type="transmembrane region" description="Helical" evidence="10">
    <location>
        <begin position="342"/>
        <end position="363"/>
    </location>
</feature>
<feature type="transmembrane region" description="Helical" evidence="10">
    <location>
        <begin position="114"/>
        <end position="134"/>
    </location>
</feature>
<feature type="transmembrane region" description="Helical" evidence="10">
    <location>
        <begin position="271"/>
        <end position="289"/>
    </location>
</feature>
<dbReference type="CDD" id="cd17502">
    <property type="entry name" value="MFS_Azr1_MDR_like"/>
    <property type="match status" value="1"/>
</dbReference>
<evidence type="ECO:0000256" key="5">
    <source>
        <dbReference type="ARBA" id="ARBA00022692"/>
    </source>
</evidence>
<evidence type="ECO:0000313" key="12">
    <source>
        <dbReference type="EMBL" id="KAF5343449.1"/>
    </source>
</evidence>
<keyword evidence="3" id="KW-0813">Transport</keyword>
<feature type="transmembrane region" description="Helical" evidence="10">
    <location>
        <begin position="74"/>
        <end position="94"/>
    </location>
</feature>
<dbReference type="Proteomes" id="UP000559256">
    <property type="component" value="Unassembled WGS sequence"/>
</dbReference>
<comment type="caution">
    <text evidence="12">The sequence shown here is derived from an EMBL/GenBank/DDBJ whole genome shotgun (WGS) entry which is preliminary data.</text>
</comment>
<dbReference type="FunFam" id="1.20.1250.20:FF:000489">
    <property type="entry name" value="MFS general substrate transporter"/>
    <property type="match status" value="1"/>
</dbReference>
<evidence type="ECO:0000256" key="1">
    <source>
        <dbReference type="ARBA" id="ARBA00004651"/>
    </source>
</evidence>
<feature type="transmembrane region" description="Helical" evidence="10">
    <location>
        <begin position="466"/>
        <end position="489"/>
    </location>
</feature>
<name>A0A8H5CLF1_9AGAR</name>
<dbReference type="FunFam" id="1.20.1250.20:FF:000196">
    <property type="entry name" value="MFS toxin efflux pump (AflT)"/>
    <property type="match status" value="1"/>
</dbReference>
<feature type="transmembrane region" description="Helical" evidence="10">
    <location>
        <begin position="167"/>
        <end position="188"/>
    </location>
</feature>
<feature type="transmembrane region" description="Helical" evidence="10">
    <location>
        <begin position="432"/>
        <end position="454"/>
    </location>
</feature>
<dbReference type="PANTHER" id="PTHR23501">
    <property type="entry name" value="MAJOR FACILITATOR SUPERFAMILY"/>
    <property type="match status" value="1"/>
</dbReference>
<dbReference type="Pfam" id="PF07690">
    <property type="entry name" value="MFS_1"/>
    <property type="match status" value="1"/>
</dbReference>
<evidence type="ECO:0000256" key="8">
    <source>
        <dbReference type="ARBA" id="ARBA00023180"/>
    </source>
</evidence>
<keyword evidence="6 10" id="KW-1133">Transmembrane helix</keyword>
<protein>
    <recommendedName>
        <fullName evidence="11">Major facilitator superfamily (MFS) profile domain-containing protein</fullName>
    </recommendedName>
</protein>